<proteinExistence type="predicted"/>
<dbReference type="EMBL" id="LJXT01000034">
    <property type="protein sequence ID" value="KPQ17062.1"/>
    <property type="molecule type" value="Genomic_DNA"/>
</dbReference>
<dbReference type="AlphaFoldDB" id="A0A0P7YF66"/>
<dbReference type="SUPFAM" id="SSF81606">
    <property type="entry name" value="PP2C-like"/>
    <property type="match status" value="1"/>
</dbReference>
<evidence type="ECO:0000259" key="2">
    <source>
        <dbReference type="SMART" id="SM00331"/>
    </source>
</evidence>
<feature type="domain" description="PPM-type phosphatase" evidence="2">
    <location>
        <begin position="186"/>
        <end position="405"/>
    </location>
</feature>
<dbReference type="SMART" id="SM00331">
    <property type="entry name" value="PP2C_SIG"/>
    <property type="match status" value="1"/>
</dbReference>
<evidence type="ECO:0000313" key="4">
    <source>
        <dbReference type="Proteomes" id="UP000050421"/>
    </source>
</evidence>
<evidence type="ECO:0000256" key="1">
    <source>
        <dbReference type="ARBA" id="ARBA00022801"/>
    </source>
</evidence>
<protein>
    <submittedName>
        <fullName evidence="3">Sigma-B phosphoserine phosphatase RsbU</fullName>
    </submittedName>
</protein>
<name>A0A0P7YF66_9BACT</name>
<dbReference type="Proteomes" id="UP000050421">
    <property type="component" value="Unassembled WGS sequence"/>
</dbReference>
<dbReference type="Gene3D" id="3.60.40.10">
    <property type="entry name" value="PPM-type phosphatase domain"/>
    <property type="match status" value="1"/>
</dbReference>
<accession>A0A0P7YF66</accession>
<dbReference type="PANTHER" id="PTHR43156:SF2">
    <property type="entry name" value="STAGE II SPORULATION PROTEIN E"/>
    <property type="match status" value="1"/>
</dbReference>
<comment type="caution">
    <text evidence="3">The sequence shown here is derived from an EMBL/GenBank/DDBJ whole genome shotgun (WGS) entry which is preliminary data.</text>
</comment>
<sequence length="410" mass="47097">MTLTETNQKYQRKELELKSLLEITQAINENQPESTLTEIFKFTCLIHLNIRSLILYMQTEKGFEKKISHGVKAKVPPIISLDQIHETKSAEKLELHLDEGFSFEELETYLPVYHKDKMLAILFIKRKRMDEDLDLNFTQALTNILVVALENKRFARKQLQQEVLNREVAIASQVQQLLFPRNLPEEGNLQAKVTYIPHSMVGGDYYDLIRVADGLDFFCIADVSGKGIAAALLMSNFQASLRTLLRSGERSLTTIVNQLNFTLFENTHGERFITFFLGMYDRNTQTLDYVNAGHNPPILCHEHAGEVELLNAGTTVLGAFEELPFMEAGQRKLKGDFTLHLYTDGLTEAMDESEEEFGEDRLKDFVSGHLCMDPKDFHESFLARFEKFREKEALRDDLTLFSLRFKNGHS</sequence>
<dbReference type="InterPro" id="IPR001932">
    <property type="entry name" value="PPM-type_phosphatase-like_dom"/>
</dbReference>
<gene>
    <name evidence="3" type="primary">rsbU</name>
    <name evidence="3" type="ORF">HLUCCX10_07155</name>
</gene>
<dbReference type="PANTHER" id="PTHR43156">
    <property type="entry name" value="STAGE II SPORULATION PROTEIN E-RELATED"/>
    <property type="match status" value="1"/>
</dbReference>
<dbReference type="InterPro" id="IPR052016">
    <property type="entry name" value="Bact_Sigma-Reg"/>
</dbReference>
<dbReference type="Pfam" id="PF07228">
    <property type="entry name" value="SpoIIE"/>
    <property type="match status" value="1"/>
</dbReference>
<dbReference type="InterPro" id="IPR036457">
    <property type="entry name" value="PPM-type-like_dom_sf"/>
</dbReference>
<reference evidence="3 4" key="1">
    <citation type="submission" date="2015-09" db="EMBL/GenBank/DDBJ databases">
        <title>Identification and resolution of microdiversity through metagenomic sequencing of parallel consortia.</title>
        <authorList>
            <person name="Nelson W.C."/>
            <person name="Romine M.F."/>
            <person name="Lindemann S.R."/>
        </authorList>
    </citation>
    <scope>NUCLEOTIDE SEQUENCE [LARGE SCALE GENOMIC DNA]</scope>
    <source>
        <strain evidence="3">HL-49</strain>
    </source>
</reference>
<organism evidence="3 4">
    <name type="scientific">Algoriphagus marincola HL-49</name>
    <dbReference type="NCBI Taxonomy" id="1305737"/>
    <lineage>
        <taxon>Bacteria</taxon>
        <taxon>Pseudomonadati</taxon>
        <taxon>Bacteroidota</taxon>
        <taxon>Cytophagia</taxon>
        <taxon>Cytophagales</taxon>
        <taxon>Cyclobacteriaceae</taxon>
        <taxon>Algoriphagus</taxon>
    </lineage>
</organism>
<dbReference type="PATRIC" id="fig|1305737.6.peg.2074"/>
<dbReference type="eggNOG" id="COG2208">
    <property type="taxonomic scope" value="Bacteria"/>
</dbReference>
<evidence type="ECO:0000313" key="3">
    <source>
        <dbReference type="EMBL" id="KPQ17062.1"/>
    </source>
</evidence>
<dbReference type="STRING" id="1305737.GCA_000526355_02169"/>
<dbReference type="GO" id="GO:0016791">
    <property type="term" value="F:phosphatase activity"/>
    <property type="evidence" value="ECO:0007669"/>
    <property type="project" value="TreeGrafter"/>
</dbReference>
<keyword evidence="1" id="KW-0378">Hydrolase</keyword>